<accession>A0ABV3GX82</accession>
<keyword evidence="1" id="KW-1133">Transmembrane helix</keyword>
<comment type="caution">
    <text evidence="2">The sequence shown here is derived from an EMBL/GenBank/DDBJ whole genome shotgun (WGS) entry which is preliminary data.</text>
</comment>
<feature type="transmembrane region" description="Helical" evidence="1">
    <location>
        <begin position="214"/>
        <end position="234"/>
    </location>
</feature>
<feature type="transmembrane region" description="Helical" evidence="1">
    <location>
        <begin position="94"/>
        <end position="117"/>
    </location>
</feature>
<proteinExistence type="predicted"/>
<keyword evidence="1" id="KW-0812">Transmembrane</keyword>
<dbReference type="Proteomes" id="UP001552427">
    <property type="component" value="Unassembled WGS sequence"/>
</dbReference>
<feature type="transmembrane region" description="Helical" evidence="1">
    <location>
        <begin position="137"/>
        <end position="160"/>
    </location>
</feature>
<feature type="transmembrane region" description="Helical" evidence="1">
    <location>
        <begin position="21"/>
        <end position="39"/>
    </location>
</feature>
<name>A0ABV3GX82_9ACTN</name>
<feature type="transmembrane region" description="Helical" evidence="1">
    <location>
        <begin position="167"/>
        <end position="185"/>
    </location>
</feature>
<keyword evidence="1" id="KW-0472">Membrane</keyword>
<evidence type="ECO:0000313" key="2">
    <source>
        <dbReference type="EMBL" id="MEV4284874.1"/>
    </source>
</evidence>
<protein>
    <submittedName>
        <fullName evidence="2">ABC transporter permease</fullName>
    </submittedName>
</protein>
<feature type="transmembrane region" description="Helical" evidence="1">
    <location>
        <begin position="51"/>
        <end position="73"/>
    </location>
</feature>
<evidence type="ECO:0000256" key="1">
    <source>
        <dbReference type="SAM" id="Phobius"/>
    </source>
</evidence>
<keyword evidence="3" id="KW-1185">Reference proteome</keyword>
<dbReference type="RefSeq" id="WP_364445299.1">
    <property type="nucleotide sequence ID" value="NZ_JBFARM010000002.1"/>
</dbReference>
<evidence type="ECO:0000313" key="3">
    <source>
        <dbReference type="Proteomes" id="UP001552427"/>
    </source>
</evidence>
<sequence>MTIPFHRLLAVELRKLLDTRSAKILTACLLCLTVAAIVGRGLYSGPGLQRLVWTAGIGYATLLPVLGVLAVTGEWSHRTALTTFVMEPRRWRVMAAKAIPPALTAVVASLFALLVAVPATALTSAAQHTPAHWDLTFATMAGWTATNVLFVMMGTALGALLLNAPAAIVVCLGGTAVWSAVALLGTTGRTLAEWLDPNRTTAPLAAGDWADVDFLRLAASTALWIVFPLVAGVVRAARKEVR</sequence>
<reference evidence="2 3" key="1">
    <citation type="submission" date="2024-06" db="EMBL/GenBank/DDBJ databases">
        <title>The Natural Products Discovery Center: Release of the First 8490 Sequenced Strains for Exploring Actinobacteria Biosynthetic Diversity.</title>
        <authorList>
            <person name="Kalkreuter E."/>
            <person name="Kautsar S.A."/>
            <person name="Yang D."/>
            <person name="Bader C.D."/>
            <person name="Teijaro C.N."/>
            <person name="Fluegel L."/>
            <person name="Davis C.M."/>
            <person name="Simpson J.R."/>
            <person name="Lauterbach L."/>
            <person name="Steele A.D."/>
            <person name="Gui C."/>
            <person name="Meng S."/>
            <person name="Li G."/>
            <person name="Viehrig K."/>
            <person name="Ye F."/>
            <person name="Su P."/>
            <person name="Kiefer A.F."/>
            <person name="Nichols A."/>
            <person name="Cepeda A.J."/>
            <person name="Yan W."/>
            <person name="Fan B."/>
            <person name="Jiang Y."/>
            <person name="Adhikari A."/>
            <person name="Zheng C.-J."/>
            <person name="Schuster L."/>
            <person name="Cowan T.M."/>
            <person name="Smanski M.J."/>
            <person name="Chevrette M.G."/>
            <person name="De Carvalho L.P.S."/>
            <person name="Shen B."/>
        </authorList>
    </citation>
    <scope>NUCLEOTIDE SEQUENCE [LARGE SCALE GENOMIC DNA]</scope>
    <source>
        <strain evidence="2 3">NPDC049574</strain>
    </source>
</reference>
<dbReference type="EMBL" id="JBFARM010000002">
    <property type="protein sequence ID" value="MEV4284874.1"/>
    <property type="molecule type" value="Genomic_DNA"/>
</dbReference>
<gene>
    <name evidence="2" type="ORF">AB0K40_05170</name>
</gene>
<organism evidence="2 3">
    <name type="scientific">Nonomuraea bangladeshensis</name>
    <dbReference type="NCBI Taxonomy" id="404385"/>
    <lineage>
        <taxon>Bacteria</taxon>
        <taxon>Bacillati</taxon>
        <taxon>Actinomycetota</taxon>
        <taxon>Actinomycetes</taxon>
        <taxon>Streptosporangiales</taxon>
        <taxon>Streptosporangiaceae</taxon>
        <taxon>Nonomuraea</taxon>
    </lineage>
</organism>